<reference evidence="2 3" key="1">
    <citation type="journal article" date="2013" name="Genome Biol.">
        <title>Genomic analysis reveals key aspects of prokaryotic symbiosis in the phototrophic consortium "Chlorochromatium aggregatum".</title>
        <authorList>
            <person name="Liu Z."/>
            <person name="Muller J."/>
            <person name="Li T."/>
            <person name="Alvey R.M."/>
            <person name="Vogl K."/>
            <person name="Frigaard N.U."/>
            <person name="Rockwell N.C."/>
            <person name="Boyd E.S."/>
            <person name="Tomsho L.P."/>
            <person name="Schuster S.C."/>
            <person name="Henke P."/>
            <person name="Rohde M."/>
            <person name="Overmann J."/>
            <person name="Bryant D.A."/>
        </authorList>
    </citation>
    <scope>NUCLEOTIDE SEQUENCE [LARGE SCALE GENOMIC DNA]</scope>
    <source>
        <strain evidence="2">CR</strain>
    </source>
</reference>
<dbReference type="Proteomes" id="UP000017184">
    <property type="component" value="Chromosome"/>
</dbReference>
<organism evidence="2 3">
    <name type="scientific">Candidatus Symbiobacter mobilis CR</name>
    <dbReference type="NCBI Taxonomy" id="946483"/>
    <lineage>
        <taxon>Bacteria</taxon>
        <taxon>Pseudomonadati</taxon>
        <taxon>Pseudomonadota</taxon>
        <taxon>Betaproteobacteria</taxon>
        <taxon>Burkholderiales</taxon>
        <taxon>Comamonadaceae</taxon>
    </lineage>
</organism>
<dbReference type="PANTHER" id="PTHR38602">
    <property type="entry name" value="INNER MEMBRANE PROTEIN-RELATED"/>
    <property type="match status" value="1"/>
</dbReference>
<dbReference type="EMBL" id="CP004885">
    <property type="protein sequence ID" value="AGX88075.1"/>
    <property type="molecule type" value="Genomic_DNA"/>
</dbReference>
<dbReference type="eggNOG" id="COG3242">
    <property type="taxonomic scope" value="Bacteria"/>
</dbReference>
<keyword evidence="1" id="KW-0472">Membrane</keyword>
<dbReference type="PANTHER" id="PTHR38602:SF1">
    <property type="entry name" value="INNER MEMBRANE PROTEIN"/>
    <property type="match status" value="1"/>
</dbReference>
<dbReference type="Pfam" id="PF09838">
    <property type="entry name" value="DUF2065"/>
    <property type="match status" value="1"/>
</dbReference>
<sequence length="63" mass="7200">MPDDNTLLTALALVLLFEGFMPFVAPAAWRKVLLQLLQFRDGQLRFFGLCCLLLAMGLLWMQQ</sequence>
<dbReference type="KEGG" id="cbx:Cenrod_2002"/>
<evidence type="ECO:0000256" key="1">
    <source>
        <dbReference type="SAM" id="Phobius"/>
    </source>
</evidence>
<evidence type="ECO:0000313" key="2">
    <source>
        <dbReference type="EMBL" id="AGX88075.1"/>
    </source>
</evidence>
<evidence type="ECO:0008006" key="4">
    <source>
        <dbReference type="Google" id="ProtNLM"/>
    </source>
</evidence>
<dbReference type="HOGENOM" id="CLU_179416_1_2_4"/>
<proteinExistence type="predicted"/>
<dbReference type="AlphaFoldDB" id="U5N9T2"/>
<dbReference type="STRING" id="946483.Cenrod_2002"/>
<dbReference type="InterPro" id="IPR019201">
    <property type="entry name" value="DUF2065"/>
</dbReference>
<protein>
    <recommendedName>
        <fullName evidence="4">DUF2065 domain-containing protein</fullName>
    </recommendedName>
</protein>
<name>U5N9T2_9BURK</name>
<keyword evidence="3" id="KW-1185">Reference proteome</keyword>
<dbReference type="RefSeq" id="WP_022774921.1">
    <property type="nucleotide sequence ID" value="NC_022576.1"/>
</dbReference>
<keyword evidence="1" id="KW-1133">Transmembrane helix</keyword>
<accession>U5N9T2</accession>
<keyword evidence="1" id="KW-0812">Transmembrane</keyword>
<evidence type="ECO:0000313" key="3">
    <source>
        <dbReference type="Proteomes" id="UP000017184"/>
    </source>
</evidence>
<gene>
    <name evidence="2" type="ORF">Cenrod_2002</name>
</gene>
<feature type="transmembrane region" description="Helical" evidence="1">
    <location>
        <begin position="43"/>
        <end position="61"/>
    </location>
</feature>